<reference evidence="2" key="1">
    <citation type="submission" date="2022-08" db="EMBL/GenBank/DDBJ databases">
        <authorList>
            <consortium name="DOE Joint Genome Institute"/>
            <person name="Min B."/>
            <person name="Riley R."/>
            <person name="Sierra-Patev S."/>
            <person name="Naranjo-Ortiz M."/>
            <person name="Looney B."/>
            <person name="Konkel Z."/>
            <person name="Slot J.C."/>
            <person name="Sakamoto Y."/>
            <person name="Steenwyk J.L."/>
            <person name="Rokas A."/>
            <person name="Carro J."/>
            <person name="Camarero S."/>
            <person name="Ferreira P."/>
            <person name="Molpeceres G."/>
            <person name="Ruiz-Duenas F.J."/>
            <person name="Serrano A."/>
            <person name="Henrissat B."/>
            <person name="Drula E."/>
            <person name="Hughes K.W."/>
            <person name="Mata J.L."/>
            <person name="Ishikawa N.K."/>
            <person name="Vargas-Isla R."/>
            <person name="Ushijima S."/>
            <person name="Smith C.A."/>
            <person name="Ahrendt S."/>
            <person name="Andreopoulos W."/>
            <person name="He G."/>
            <person name="Labutti K."/>
            <person name="Lipzen A."/>
            <person name="Ng V."/>
            <person name="Sandor L."/>
            <person name="Barry K."/>
            <person name="Martinez A.T."/>
            <person name="Xiao Y."/>
            <person name="Gibbons J.G."/>
            <person name="Terashima K."/>
            <person name="Hibbett D.S."/>
            <person name="Grigoriev I.V."/>
        </authorList>
    </citation>
    <scope>NUCLEOTIDE SEQUENCE</scope>
    <source>
        <strain evidence="2">Sp2 HRB7682 ss15</strain>
    </source>
</reference>
<keyword evidence="1" id="KW-1133">Transmembrane helix</keyword>
<organism evidence="2 3">
    <name type="scientific">Lentinula lateritia</name>
    <dbReference type="NCBI Taxonomy" id="40482"/>
    <lineage>
        <taxon>Eukaryota</taxon>
        <taxon>Fungi</taxon>
        <taxon>Dikarya</taxon>
        <taxon>Basidiomycota</taxon>
        <taxon>Agaricomycotina</taxon>
        <taxon>Agaricomycetes</taxon>
        <taxon>Agaricomycetidae</taxon>
        <taxon>Agaricales</taxon>
        <taxon>Marasmiineae</taxon>
        <taxon>Omphalotaceae</taxon>
        <taxon>Lentinula</taxon>
    </lineage>
</organism>
<keyword evidence="1" id="KW-0472">Membrane</keyword>
<proteinExistence type="predicted"/>
<protein>
    <submittedName>
        <fullName evidence="2">Uncharacterized protein</fullName>
    </submittedName>
</protein>
<dbReference type="Proteomes" id="UP001150238">
    <property type="component" value="Unassembled WGS sequence"/>
</dbReference>
<sequence>MYWALFHQKTHAGVRVVISTRLERIRALFALGNFIIRRVTINLFIEQPPFEPKKLPQRWIVDFIQVHNSYAQAILISTLSFIVLVGCLKLSLEEIVFQSLASLSYKLPRGSLSRISLHSPSSSSSPPSPISHSPLDPMMLLRSCSLCLLFIGILLSTTSVIGRRIANDVRTGYYRESRANDPLTKGWLRKVQIRDQDIKCICFGIENANCFGLRLRAENDITSMRVLHVTGLKMRPSRPSRPDSLYFAAEKTLSLNWSALRKWELDGFTTVWDLLQDISKVQNEMGNPDFQVNSQESYIRLIKSYLIKVGIIVEKS</sequence>
<accession>A0A9W8ZYN5</accession>
<name>A0A9W8ZYN5_9AGAR</name>
<gene>
    <name evidence="2" type="ORF">C8J55DRAFT_193452</name>
</gene>
<evidence type="ECO:0000256" key="1">
    <source>
        <dbReference type="SAM" id="Phobius"/>
    </source>
</evidence>
<feature type="transmembrane region" description="Helical" evidence="1">
    <location>
        <begin position="139"/>
        <end position="161"/>
    </location>
</feature>
<keyword evidence="1" id="KW-0812">Transmembrane</keyword>
<evidence type="ECO:0000313" key="2">
    <source>
        <dbReference type="EMBL" id="KAJ4469750.1"/>
    </source>
</evidence>
<feature type="transmembrane region" description="Helical" evidence="1">
    <location>
        <begin position="73"/>
        <end position="92"/>
    </location>
</feature>
<dbReference type="AlphaFoldDB" id="A0A9W8ZYN5"/>
<comment type="caution">
    <text evidence="2">The sequence shown here is derived from an EMBL/GenBank/DDBJ whole genome shotgun (WGS) entry which is preliminary data.</text>
</comment>
<reference evidence="2" key="2">
    <citation type="journal article" date="2023" name="Proc. Natl. Acad. Sci. U.S.A.">
        <title>A global phylogenomic analysis of the shiitake genus Lentinula.</title>
        <authorList>
            <person name="Sierra-Patev S."/>
            <person name="Min B."/>
            <person name="Naranjo-Ortiz M."/>
            <person name="Looney B."/>
            <person name="Konkel Z."/>
            <person name="Slot J.C."/>
            <person name="Sakamoto Y."/>
            <person name="Steenwyk J.L."/>
            <person name="Rokas A."/>
            <person name="Carro J."/>
            <person name="Camarero S."/>
            <person name="Ferreira P."/>
            <person name="Molpeceres G."/>
            <person name="Ruiz-Duenas F.J."/>
            <person name="Serrano A."/>
            <person name="Henrissat B."/>
            <person name="Drula E."/>
            <person name="Hughes K.W."/>
            <person name="Mata J.L."/>
            <person name="Ishikawa N.K."/>
            <person name="Vargas-Isla R."/>
            <person name="Ushijima S."/>
            <person name="Smith C.A."/>
            <person name="Donoghue J."/>
            <person name="Ahrendt S."/>
            <person name="Andreopoulos W."/>
            <person name="He G."/>
            <person name="LaButti K."/>
            <person name="Lipzen A."/>
            <person name="Ng V."/>
            <person name="Riley R."/>
            <person name="Sandor L."/>
            <person name="Barry K."/>
            <person name="Martinez A.T."/>
            <person name="Xiao Y."/>
            <person name="Gibbons J.G."/>
            <person name="Terashima K."/>
            <person name="Grigoriev I.V."/>
            <person name="Hibbett D."/>
        </authorList>
    </citation>
    <scope>NUCLEOTIDE SEQUENCE</scope>
    <source>
        <strain evidence="2">Sp2 HRB7682 ss15</strain>
    </source>
</reference>
<dbReference type="EMBL" id="JANVFS010000034">
    <property type="protein sequence ID" value="KAJ4469750.1"/>
    <property type="molecule type" value="Genomic_DNA"/>
</dbReference>
<evidence type="ECO:0000313" key="3">
    <source>
        <dbReference type="Proteomes" id="UP001150238"/>
    </source>
</evidence>